<dbReference type="GO" id="GO:0005737">
    <property type="term" value="C:cytoplasm"/>
    <property type="evidence" value="ECO:0007669"/>
    <property type="project" value="TreeGrafter"/>
</dbReference>
<evidence type="ECO:0000259" key="3">
    <source>
        <dbReference type="Pfam" id="PF08574"/>
    </source>
</evidence>
<keyword evidence="5" id="KW-1185">Reference proteome</keyword>
<dbReference type="InterPro" id="IPR013883">
    <property type="entry name" value="TF_Iwr1_dom"/>
</dbReference>
<feature type="compositionally biased region" description="Basic and acidic residues" evidence="2">
    <location>
        <begin position="171"/>
        <end position="181"/>
    </location>
</feature>
<evidence type="ECO:0000313" key="4">
    <source>
        <dbReference type="EMBL" id="KAF2653128.1"/>
    </source>
</evidence>
<feature type="compositionally biased region" description="Acidic residues" evidence="2">
    <location>
        <begin position="279"/>
        <end position="301"/>
    </location>
</feature>
<dbReference type="InterPro" id="IPR040150">
    <property type="entry name" value="Iwr1"/>
</dbReference>
<dbReference type="AlphaFoldDB" id="A0A6A6T2S3"/>
<feature type="region of interest" description="Disordered" evidence="2">
    <location>
        <begin position="279"/>
        <end position="358"/>
    </location>
</feature>
<protein>
    <recommendedName>
        <fullName evidence="3">Transcription factor Iwr1 domain-containing protein</fullName>
    </recommendedName>
</protein>
<accession>A0A6A6T2S3</accession>
<dbReference type="EMBL" id="MU004387">
    <property type="protein sequence ID" value="KAF2653128.1"/>
    <property type="molecule type" value="Genomic_DNA"/>
</dbReference>
<evidence type="ECO:0000256" key="1">
    <source>
        <dbReference type="ARBA" id="ARBA00010218"/>
    </source>
</evidence>
<dbReference type="Pfam" id="PF08574">
    <property type="entry name" value="Iwr1"/>
    <property type="match status" value="1"/>
</dbReference>
<gene>
    <name evidence="4" type="ORF">K491DRAFT_769630</name>
</gene>
<feature type="compositionally biased region" description="Basic residues" evidence="2">
    <location>
        <begin position="74"/>
        <end position="83"/>
    </location>
</feature>
<sequence>MNNMSRNAPQTLLVKRKRGEASVDALIVERNDKRLKSEAFPSSKRKLDDGAVAEDESHGKRVKGDSPGGTVVWKRIKAPHRAASHAISDAPPQTPTRRFHVSRSSGNVILFENRASPQTASEGHDDGEAVQASPVEQPGKNEAQSTSAPRKRPGASTALKGKLPQTPQKASGKEGPSEETIRQFQAFSHAVEKDDLTAPAPRPSPSKFTPKAPKLRFKDRHPEQAAALRSKDPNSMDVDTDDYVYDTYVREIMLPDADGQVPEPEGTVGFIVISEEDEEWWFGDDESDKEFDTDEEDENAEDYYGNDYPEDELSSDDEFERDPYSYYHGDDKEEYGVDSDEERAGSGEEEVEAFSQGVPKPRAVFWGKAGE</sequence>
<feature type="domain" description="Transcription factor Iwr1" evidence="3">
    <location>
        <begin position="241"/>
        <end position="312"/>
    </location>
</feature>
<reference evidence="4" key="1">
    <citation type="journal article" date="2020" name="Stud. Mycol.">
        <title>101 Dothideomycetes genomes: a test case for predicting lifestyles and emergence of pathogens.</title>
        <authorList>
            <person name="Haridas S."/>
            <person name="Albert R."/>
            <person name="Binder M."/>
            <person name="Bloem J."/>
            <person name="Labutti K."/>
            <person name="Salamov A."/>
            <person name="Andreopoulos B."/>
            <person name="Baker S."/>
            <person name="Barry K."/>
            <person name="Bills G."/>
            <person name="Bluhm B."/>
            <person name="Cannon C."/>
            <person name="Castanera R."/>
            <person name="Culley D."/>
            <person name="Daum C."/>
            <person name="Ezra D."/>
            <person name="Gonzalez J."/>
            <person name="Henrissat B."/>
            <person name="Kuo A."/>
            <person name="Liang C."/>
            <person name="Lipzen A."/>
            <person name="Lutzoni F."/>
            <person name="Magnuson J."/>
            <person name="Mondo S."/>
            <person name="Nolan M."/>
            <person name="Ohm R."/>
            <person name="Pangilinan J."/>
            <person name="Park H.-J."/>
            <person name="Ramirez L."/>
            <person name="Alfaro M."/>
            <person name="Sun H."/>
            <person name="Tritt A."/>
            <person name="Yoshinaga Y."/>
            <person name="Zwiers L.-H."/>
            <person name="Turgeon B."/>
            <person name="Goodwin S."/>
            <person name="Spatafora J."/>
            <person name="Crous P."/>
            <person name="Grigoriev I."/>
        </authorList>
    </citation>
    <scope>NUCLEOTIDE SEQUENCE</scope>
    <source>
        <strain evidence="4">CBS 122681</strain>
    </source>
</reference>
<dbReference type="PANTHER" id="PTHR28063:SF1">
    <property type="entry name" value="RNA POLYMERASE II NUCLEAR LOCALIZATION PROTEIN IWR1"/>
    <property type="match status" value="1"/>
</dbReference>
<dbReference type="PANTHER" id="PTHR28063">
    <property type="entry name" value="RNA POLYMERASE II NUCLEAR LOCALIZATION PROTEIN IWR1"/>
    <property type="match status" value="1"/>
</dbReference>
<dbReference type="Proteomes" id="UP000799324">
    <property type="component" value="Unassembled WGS sequence"/>
</dbReference>
<evidence type="ECO:0000256" key="2">
    <source>
        <dbReference type="SAM" id="MobiDB-lite"/>
    </source>
</evidence>
<evidence type="ECO:0000313" key="5">
    <source>
        <dbReference type="Proteomes" id="UP000799324"/>
    </source>
</evidence>
<feature type="region of interest" description="Disordered" evidence="2">
    <location>
        <begin position="37"/>
        <end position="100"/>
    </location>
</feature>
<dbReference type="OrthoDB" id="6255506at2759"/>
<feature type="compositionally biased region" description="Acidic residues" evidence="2">
    <location>
        <begin position="308"/>
        <end position="320"/>
    </location>
</feature>
<comment type="similarity">
    <text evidence="1">Belongs to the IWR1/SLC7A6OS family.</text>
</comment>
<feature type="region of interest" description="Disordered" evidence="2">
    <location>
        <begin position="114"/>
        <end position="239"/>
    </location>
</feature>
<name>A0A6A6T2S3_9PLEO</name>
<dbReference type="GO" id="GO:0006606">
    <property type="term" value="P:protein import into nucleus"/>
    <property type="evidence" value="ECO:0007669"/>
    <property type="project" value="InterPro"/>
</dbReference>
<feature type="compositionally biased region" description="Basic and acidic residues" evidence="2">
    <location>
        <begin position="45"/>
        <end position="64"/>
    </location>
</feature>
<proteinExistence type="inferred from homology"/>
<feature type="compositionally biased region" description="Acidic residues" evidence="2">
    <location>
        <begin position="336"/>
        <end position="352"/>
    </location>
</feature>
<organism evidence="4 5">
    <name type="scientific">Lophiostoma macrostomum CBS 122681</name>
    <dbReference type="NCBI Taxonomy" id="1314788"/>
    <lineage>
        <taxon>Eukaryota</taxon>
        <taxon>Fungi</taxon>
        <taxon>Dikarya</taxon>
        <taxon>Ascomycota</taxon>
        <taxon>Pezizomycotina</taxon>
        <taxon>Dothideomycetes</taxon>
        <taxon>Pleosporomycetidae</taxon>
        <taxon>Pleosporales</taxon>
        <taxon>Lophiostomataceae</taxon>
        <taxon>Lophiostoma</taxon>
    </lineage>
</organism>